<feature type="domain" description="Peptidase M50" evidence="13">
    <location>
        <begin position="27"/>
        <end position="95"/>
    </location>
</feature>
<evidence type="ECO:0000256" key="9">
    <source>
        <dbReference type="ARBA" id="ARBA00022989"/>
    </source>
</evidence>
<dbReference type="eggNOG" id="COG1994">
    <property type="taxonomic scope" value="Bacteria"/>
</dbReference>
<dbReference type="Pfam" id="PF02163">
    <property type="entry name" value="Peptidase_M50"/>
    <property type="match status" value="2"/>
</dbReference>
<evidence type="ECO:0000256" key="10">
    <source>
        <dbReference type="ARBA" id="ARBA00023049"/>
    </source>
</evidence>
<proteinExistence type="inferred from homology"/>
<keyword evidence="6" id="KW-0479">Metal-binding</keyword>
<keyword evidence="11 12" id="KW-0472">Membrane</keyword>
<evidence type="ECO:0000256" key="8">
    <source>
        <dbReference type="ARBA" id="ARBA00022833"/>
    </source>
</evidence>
<reference evidence="14 15" key="1">
    <citation type="journal article" date="2006" name="Genome Res.">
        <title>Skewed genomic variability in strains of the toxigenic bacterial pathogen, Clostridium perfringens.</title>
        <authorList>
            <person name="Myers G.S."/>
            <person name="Rasko D.A."/>
            <person name="Cheung J.K."/>
            <person name="Ravel J."/>
            <person name="Seshadri R."/>
            <person name="Deboy R.T."/>
            <person name="Ren Q."/>
            <person name="Varga J."/>
            <person name="Awad M.M."/>
            <person name="Brinkac L.M."/>
            <person name="Daugherty S.C."/>
            <person name="Haft D.H."/>
            <person name="Dodson R.J."/>
            <person name="Madupu R."/>
            <person name="Nelson W.C."/>
            <person name="Rosovitz M.J."/>
            <person name="Sullivan S.A."/>
            <person name="Khouri H."/>
            <person name="Dimitrov G.I."/>
            <person name="Watkins K.L."/>
            <person name="Mulligan S."/>
            <person name="Benton J."/>
            <person name="Radune D."/>
            <person name="Fisher D.J."/>
            <person name="Atkins H.S."/>
            <person name="Hiscox T."/>
            <person name="Jost B.H."/>
            <person name="Billington S.J."/>
            <person name="Songer J.G."/>
            <person name="McClane B.A."/>
            <person name="Titball R.W."/>
            <person name="Rood J.I."/>
            <person name="Melville S.B."/>
            <person name="Paulsen I.T."/>
        </authorList>
    </citation>
    <scope>NUCLEOTIDE SEQUENCE [LARGE SCALE GENOMIC DNA]</scope>
    <source>
        <strain evidence="15">ATCC 13124 / DSM 756 / JCM 1290 / NCIMB 6125 / NCTC 8237 / S 107 / Type A</strain>
    </source>
</reference>
<feature type="transmembrane region" description="Helical" evidence="12">
    <location>
        <begin position="73"/>
        <end position="98"/>
    </location>
</feature>
<dbReference type="HOGENOM" id="CLU_037123_0_1_9"/>
<evidence type="ECO:0000256" key="4">
    <source>
        <dbReference type="ARBA" id="ARBA00022670"/>
    </source>
</evidence>
<dbReference type="PANTHER" id="PTHR39188:SF3">
    <property type="entry name" value="STAGE IV SPORULATION PROTEIN FB"/>
    <property type="match status" value="1"/>
</dbReference>
<keyword evidence="5 12" id="KW-0812">Transmembrane</keyword>
<comment type="subcellular location">
    <subcellularLocation>
        <location evidence="2">Membrane</location>
        <topology evidence="2">Multi-pass membrane protein</topology>
    </subcellularLocation>
</comment>
<evidence type="ECO:0000256" key="12">
    <source>
        <dbReference type="SAM" id="Phobius"/>
    </source>
</evidence>
<keyword evidence="8" id="KW-0862">Zinc</keyword>
<dbReference type="STRING" id="195103.CPF_2389"/>
<dbReference type="GO" id="GO:0016020">
    <property type="term" value="C:membrane"/>
    <property type="evidence" value="ECO:0007669"/>
    <property type="project" value="UniProtKB-SubCell"/>
</dbReference>
<dbReference type="GO" id="GO:0008237">
    <property type="term" value="F:metallopeptidase activity"/>
    <property type="evidence" value="ECO:0007669"/>
    <property type="project" value="UniProtKB-KW"/>
</dbReference>
<evidence type="ECO:0000256" key="2">
    <source>
        <dbReference type="ARBA" id="ARBA00004141"/>
    </source>
</evidence>
<keyword evidence="15" id="KW-1185">Reference proteome</keyword>
<dbReference type="GO" id="GO:0006508">
    <property type="term" value="P:proteolysis"/>
    <property type="evidence" value="ECO:0007669"/>
    <property type="project" value="UniProtKB-KW"/>
</dbReference>
<evidence type="ECO:0000313" key="14">
    <source>
        <dbReference type="EMBL" id="ABG83254.1"/>
    </source>
</evidence>
<evidence type="ECO:0000259" key="13">
    <source>
        <dbReference type="Pfam" id="PF02163"/>
    </source>
</evidence>
<dbReference type="RefSeq" id="WP_003455164.1">
    <property type="nucleotide sequence ID" value="NC_008261.1"/>
</dbReference>
<organism evidence="14 15">
    <name type="scientific">Clostridium perfringens (strain ATCC 13124 / DSM 756 / JCM 1290 / NCIMB 6125 / NCTC 8237 / Type A)</name>
    <dbReference type="NCBI Taxonomy" id="195103"/>
    <lineage>
        <taxon>Bacteria</taxon>
        <taxon>Bacillati</taxon>
        <taxon>Bacillota</taxon>
        <taxon>Clostridia</taxon>
        <taxon>Eubacteriales</taxon>
        <taxon>Clostridiaceae</taxon>
        <taxon>Clostridium</taxon>
    </lineage>
</organism>
<feature type="transmembrane region" description="Helical" evidence="12">
    <location>
        <begin position="7"/>
        <end position="32"/>
    </location>
</feature>
<keyword evidence="10" id="KW-0482">Metalloprotease</keyword>
<dbReference type="PANTHER" id="PTHR39188">
    <property type="entry name" value="MEMBRANE-ASSOCIATED ZINC METALLOPROTEASE M50B"/>
    <property type="match status" value="1"/>
</dbReference>
<comment type="cofactor">
    <cofactor evidence="1">
        <name>Zn(2+)</name>
        <dbReference type="ChEBI" id="CHEBI:29105"/>
    </cofactor>
</comment>
<keyword evidence="9 12" id="KW-1133">Transmembrane helix</keyword>
<sequence>MKIDKKIIIQLVTFFILGFKFNLALAFFWIIIHELAHYFVLLKLNIESEKFKLHILGARLEIKDYEDLSSREKLIVCFAGPILNGIVAMIFFCIYKLIFKSEYIYSTYEINLVLFIFNLLPTYPLDGGKILGAILEEKMIFKDVNNILIKISYSFGIAFILLSILGIVILGEINITSILAGIFIIYLSYNERRKVMYIIMGDITKKRERLINKKYIDSRVTSVYCEQDMVNLLRIIDKNRFNIFYVLDEEMNLLYVLRENEIIETLKTIGNINLREYYIKYRKE</sequence>
<dbReference type="EC" id="3.4.24.-" evidence="14"/>
<name>A0A0H2YRG9_CLOP1</name>
<accession>A0A0H2YRG9</accession>
<dbReference type="PaxDb" id="195103-CPF_2389"/>
<keyword evidence="7 14" id="KW-0378">Hydrolase</keyword>
<feature type="domain" description="Peptidase M50" evidence="13">
    <location>
        <begin position="102"/>
        <end position="157"/>
    </location>
</feature>
<dbReference type="Proteomes" id="UP000001823">
    <property type="component" value="Chromosome"/>
</dbReference>
<evidence type="ECO:0000256" key="3">
    <source>
        <dbReference type="ARBA" id="ARBA00007931"/>
    </source>
</evidence>
<protein>
    <submittedName>
        <fullName evidence="14">Peptidase, M50 family</fullName>
        <ecNumber evidence="14">3.4.24.-</ecNumber>
    </submittedName>
</protein>
<keyword evidence="4" id="KW-0645">Protease</keyword>
<dbReference type="AlphaFoldDB" id="A0A0H2YRG9"/>
<evidence type="ECO:0000256" key="7">
    <source>
        <dbReference type="ARBA" id="ARBA00022801"/>
    </source>
</evidence>
<dbReference type="InterPro" id="IPR008915">
    <property type="entry name" value="Peptidase_M50"/>
</dbReference>
<evidence type="ECO:0000256" key="11">
    <source>
        <dbReference type="ARBA" id="ARBA00023136"/>
    </source>
</evidence>
<gene>
    <name evidence="14" type="ordered locus">CPF_2389</name>
</gene>
<evidence type="ECO:0000256" key="1">
    <source>
        <dbReference type="ARBA" id="ARBA00001947"/>
    </source>
</evidence>
<comment type="similarity">
    <text evidence="3">Belongs to the peptidase M50B family.</text>
</comment>
<evidence type="ECO:0000256" key="6">
    <source>
        <dbReference type="ARBA" id="ARBA00022723"/>
    </source>
</evidence>
<evidence type="ECO:0000256" key="5">
    <source>
        <dbReference type="ARBA" id="ARBA00022692"/>
    </source>
</evidence>
<dbReference type="EMBL" id="CP000246">
    <property type="protein sequence ID" value="ABG83254.1"/>
    <property type="molecule type" value="Genomic_DNA"/>
</dbReference>
<dbReference type="GO" id="GO:0046872">
    <property type="term" value="F:metal ion binding"/>
    <property type="evidence" value="ECO:0007669"/>
    <property type="project" value="UniProtKB-KW"/>
</dbReference>
<evidence type="ECO:0000313" key="15">
    <source>
        <dbReference type="Proteomes" id="UP000001823"/>
    </source>
</evidence>
<feature type="transmembrane region" description="Helical" evidence="12">
    <location>
        <begin position="155"/>
        <end position="187"/>
    </location>
</feature>
<dbReference type="KEGG" id="cpf:CPF_2389"/>